<evidence type="ECO:0000259" key="12">
    <source>
        <dbReference type="SMART" id="SM00233"/>
    </source>
</evidence>
<dbReference type="PANTHER" id="PTHR23250:SF11">
    <property type="entry name" value="TECTONIN BETA-PROPELLER REPEAT-CONTAINING PROTEIN 1 ISOFORM X1"/>
    <property type="match status" value="1"/>
</dbReference>
<dbReference type="SMART" id="SM00706">
    <property type="entry name" value="TECPR"/>
    <property type="match status" value="10"/>
</dbReference>
<dbReference type="PANTHER" id="PTHR23250">
    <property type="entry name" value="DYSFERLIN-RELATED"/>
    <property type="match status" value="1"/>
</dbReference>
<dbReference type="GO" id="GO:0005765">
    <property type="term" value="C:lysosomal membrane"/>
    <property type="evidence" value="ECO:0007669"/>
    <property type="project" value="UniProtKB-SubCell"/>
</dbReference>
<dbReference type="GO" id="GO:0000421">
    <property type="term" value="C:autophagosome membrane"/>
    <property type="evidence" value="ECO:0007669"/>
    <property type="project" value="UniProtKB-SubCell"/>
</dbReference>
<dbReference type="AlphaFoldDB" id="A0A553RQL6"/>
<keyword evidence="9" id="KW-0458">Lysosome</keyword>
<dbReference type="InterPro" id="IPR006624">
    <property type="entry name" value="Beta-propeller_rpt_TECPR"/>
</dbReference>
<feature type="region of interest" description="Disordered" evidence="11">
    <location>
        <begin position="1153"/>
        <end position="1173"/>
    </location>
</feature>
<evidence type="ECO:0000259" key="13">
    <source>
        <dbReference type="SMART" id="SM00693"/>
    </source>
</evidence>
<dbReference type="Proteomes" id="UP000316079">
    <property type="component" value="Unassembled WGS sequence"/>
</dbReference>
<name>A0A553RQL6_9TELE</name>
<comment type="subcellular location">
    <subcellularLocation>
        <location evidence="1">Cytoplasmic vesicle</location>
        <location evidence="1">Autophagosome membrane</location>
    </subcellularLocation>
    <subcellularLocation>
        <location evidence="2">Lysosome membrane</location>
    </subcellularLocation>
</comment>
<dbReference type="STRING" id="623744.A0A553RQL6"/>
<evidence type="ECO:0000256" key="11">
    <source>
        <dbReference type="SAM" id="MobiDB-lite"/>
    </source>
</evidence>
<evidence type="ECO:0000256" key="9">
    <source>
        <dbReference type="ARBA" id="ARBA00023228"/>
    </source>
</evidence>
<comment type="similarity">
    <text evidence="3">Belongs to the TECPR1 family.</text>
</comment>
<dbReference type="SMART" id="SM00694">
    <property type="entry name" value="DysFC"/>
    <property type="match status" value="2"/>
</dbReference>
<feature type="region of interest" description="Disordered" evidence="11">
    <location>
        <begin position="437"/>
        <end position="487"/>
    </location>
</feature>
<evidence type="ECO:0000256" key="6">
    <source>
        <dbReference type="ARBA" id="ARBA00023006"/>
    </source>
</evidence>
<evidence type="ECO:0000256" key="4">
    <source>
        <dbReference type="ARBA" id="ARBA00016409"/>
    </source>
</evidence>
<evidence type="ECO:0000256" key="8">
    <source>
        <dbReference type="ARBA" id="ARBA00023136"/>
    </source>
</evidence>
<dbReference type="Pfam" id="PF06462">
    <property type="entry name" value="Hyd_WA"/>
    <property type="match status" value="7"/>
</dbReference>
<dbReference type="InterPro" id="IPR006614">
    <property type="entry name" value="Peroxin/Ferlin"/>
</dbReference>
<keyword evidence="5" id="KW-0677">Repeat</keyword>
<dbReference type="GO" id="GO:0031410">
    <property type="term" value="C:cytoplasmic vesicle"/>
    <property type="evidence" value="ECO:0007669"/>
    <property type="project" value="UniProtKB-KW"/>
</dbReference>
<reference evidence="15 16" key="1">
    <citation type="journal article" date="2019" name="Sci. Data">
        <title>Hybrid genome assembly and annotation of Danionella translucida.</title>
        <authorList>
            <person name="Kadobianskyi M."/>
            <person name="Schulze L."/>
            <person name="Schuelke M."/>
            <person name="Judkewitz B."/>
        </authorList>
    </citation>
    <scope>NUCLEOTIDE SEQUENCE [LARGE SCALE GENOMIC DNA]</scope>
    <source>
        <strain evidence="15 16">Bolton</strain>
    </source>
</reference>
<dbReference type="InterPro" id="IPR001849">
    <property type="entry name" value="PH_domain"/>
</dbReference>
<keyword evidence="10" id="KW-0968">Cytoplasmic vesicle</keyword>
<organism evidence="15 16">
    <name type="scientific">Danionella cerebrum</name>
    <dbReference type="NCBI Taxonomy" id="2873325"/>
    <lineage>
        <taxon>Eukaryota</taxon>
        <taxon>Metazoa</taxon>
        <taxon>Chordata</taxon>
        <taxon>Craniata</taxon>
        <taxon>Vertebrata</taxon>
        <taxon>Euteleostomi</taxon>
        <taxon>Actinopterygii</taxon>
        <taxon>Neopterygii</taxon>
        <taxon>Teleostei</taxon>
        <taxon>Ostariophysi</taxon>
        <taxon>Cypriniformes</taxon>
        <taxon>Danionidae</taxon>
        <taxon>Danioninae</taxon>
        <taxon>Danionella</taxon>
    </lineage>
</organism>
<evidence type="ECO:0000256" key="10">
    <source>
        <dbReference type="ARBA" id="ARBA00023329"/>
    </source>
</evidence>
<evidence type="ECO:0000313" key="15">
    <source>
        <dbReference type="EMBL" id="TRZ04473.1"/>
    </source>
</evidence>
<dbReference type="EMBL" id="SRMA01000189">
    <property type="protein sequence ID" value="TRZ04473.1"/>
    <property type="molecule type" value="Genomic_DNA"/>
</dbReference>
<keyword evidence="7" id="KW-0446">Lipid-binding</keyword>
<evidence type="ECO:0000256" key="3">
    <source>
        <dbReference type="ARBA" id="ARBA00005966"/>
    </source>
</evidence>
<dbReference type="InterPro" id="IPR051513">
    <property type="entry name" value="Tectonin_beta-prop"/>
</dbReference>
<dbReference type="OrthoDB" id="72441at2759"/>
<evidence type="ECO:0000256" key="7">
    <source>
        <dbReference type="ARBA" id="ARBA00023121"/>
    </source>
</evidence>
<keyword evidence="8" id="KW-0472">Membrane</keyword>
<evidence type="ECO:0000256" key="2">
    <source>
        <dbReference type="ARBA" id="ARBA00004656"/>
    </source>
</evidence>
<keyword evidence="6" id="KW-0072">Autophagy</keyword>
<evidence type="ECO:0000256" key="5">
    <source>
        <dbReference type="ARBA" id="ARBA00022737"/>
    </source>
</evidence>
<evidence type="ECO:0000259" key="14">
    <source>
        <dbReference type="SMART" id="SM00694"/>
    </source>
</evidence>
<protein>
    <recommendedName>
        <fullName evidence="4">Tectonin beta-propeller repeat-containing protein 1</fullName>
    </recommendedName>
</protein>
<dbReference type="FunFam" id="2.30.29.30:FF:000690">
    <property type="entry name" value="Tectonin beta-propeller repeat-containing protein 1"/>
    <property type="match status" value="1"/>
</dbReference>
<dbReference type="GO" id="GO:0008289">
    <property type="term" value="F:lipid binding"/>
    <property type="evidence" value="ECO:0007669"/>
    <property type="project" value="UniProtKB-KW"/>
</dbReference>
<evidence type="ECO:0000313" key="16">
    <source>
        <dbReference type="Proteomes" id="UP000316079"/>
    </source>
</evidence>
<keyword evidence="16" id="KW-1185">Reference proteome</keyword>
<proteinExistence type="inferred from homology"/>
<feature type="domain" description="Peroxin/Ferlin" evidence="14">
    <location>
        <begin position="138"/>
        <end position="171"/>
    </location>
</feature>
<dbReference type="InterPro" id="IPR010482">
    <property type="entry name" value="TECPR1-like_DysF"/>
</dbReference>
<dbReference type="EMBL" id="SRMA01000189">
    <property type="protein sequence ID" value="TRZ04472.1"/>
    <property type="molecule type" value="Genomic_DNA"/>
</dbReference>
<feature type="domain" description="Peroxin/Ferlin" evidence="14">
    <location>
        <begin position="883"/>
        <end position="924"/>
    </location>
</feature>
<feature type="domain" description="Peroxin/Ferlin" evidence="13">
    <location>
        <begin position="826"/>
        <end position="887"/>
    </location>
</feature>
<accession>A0A553RQL6</accession>
<feature type="domain" description="Peroxin/Ferlin" evidence="13">
    <location>
        <begin position="65"/>
        <end position="126"/>
    </location>
</feature>
<comment type="caution">
    <text evidence="15">The sequence shown here is derived from an EMBL/GenBank/DDBJ whole genome shotgun (WGS) entry which is preliminary data.</text>
</comment>
<dbReference type="SMART" id="SM00693">
    <property type="entry name" value="DysFN"/>
    <property type="match status" value="2"/>
</dbReference>
<evidence type="ECO:0000256" key="1">
    <source>
        <dbReference type="ARBA" id="ARBA00004652"/>
    </source>
</evidence>
<dbReference type="GO" id="GO:0006914">
    <property type="term" value="P:autophagy"/>
    <property type="evidence" value="ECO:0007669"/>
    <property type="project" value="UniProtKB-KW"/>
</dbReference>
<gene>
    <name evidence="15" type="ORF">DNTS_027544</name>
</gene>
<reference evidence="15" key="2">
    <citation type="submission" date="2019-04" db="EMBL/GenBank/DDBJ databases">
        <authorList>
            <person name="Kadobianskyi M."/>
            <person name="Schulze L."/>
            <person name="Schuelke M."/>
            <person name="Judkewitz B."/>
        </authorList>
    </citation>
    <scope>NUCLEOTIDE SEQUENCE</scope>
    <source>
        <strain evidence="15">Bolton</strain>
        <tissue evidence="15">Whole-body</tissue>
    </source>
</reference>
<feature type="compositionally biased region" description="Basic and acidic residues" evidence="11">
    <location>
        <begin position="437"/>
        <end position="448"/>
    </location>
</feature>
<dbReference type="SUPFAM" id="SSF50729">
    <property type="entry name" value="PH domain-like"/>
    <property type="match status" value="1"/>
</dbReference>
<dbReference type="Pfam" id="PF06398">
    <property type="entry name" value="Pex24p"/>
    <property type="match status" value="2"/>
</dbReference>
<feature type="domain" description="PH" evidence="12">
    <location>
        <begin position="619"/>
        <end position="729"/>
    </location>
</feature>
<sequence>MMPNSLLWAVDVYGRVYSLSTAGQQWDHCREAHLEFKRITAVEQCCWSIACDHNIYLNVHASDVPIRNQEDTYENQRWNPVDGFSDRLLPSDRWQWSDVTGLKHQPLVDFQLPSENWEWEGDWYIDENFGGEPTEKGGWTYAIDFPATYTKDKKWNSCVRRRRWIRYRRYKAQDTWVKIPSDQTGCLPDPFNDITCGGWEITEEPRGCLVLWAVSLQGKEVDVPGEVVQISSGPGDLVWAVLWEGHLLVREGIGRDCLSGSSWVTVESPSPGLGAVHVAVGVNVVWAITKDHKVWFRRGVNSHNPCGSSWIGMVGEMVMINVGLNDQVWGIGFEDRAVYFRQGVNASELSGKTWKIVSVSRDNDRSHSCASASSLQSAGCFFGGEVRVQSQASMLSEADPESEHIVVGALSPPEMADEPKPRIPKVTSDSFISELVSDREGQISHREAPSAGPSIPEEDSTEKEGEDRASPAPALTPSHSGGMDPQWSNVDLEEAQTLLMSPPGGDAAETCSLSSVATYNLTLEEPYAQDEHPKWAWVSGGGCLVNCHMQLNWFSHCTSTALNSSMQAMSLSITPAQTAAWRKQIYDQLSERSKREMENFMHYEQAIEQTVIDIATSVWVKKGSMQWWRNWKPYKWIDVQFALEQFSAADGNKDGILFIYYTFNDEKKYLHVFINEVTILVPVLNEAKHSFAIYTAERTKQRWPIRLAAATELEMQDWLALLSVSCCDSRGINGPPSKQAIWSITCKGDIFVSEPAKELEASLYPTPCDQMFWRQVGGHLRIVESNSLGVVWGIGYDHTAWVHTGGYGGGFFQGLASSTDNIYTQTDVKNVYIYENQRWNPVTGFTDRGLPTDRYMWSDASGLKECTKNNTKPPSPNWTWVSDWTVDYSVAGGADKEGWQSYHGYKTLKDFVRRRRWARKCKLTTTGPWQEVPPVPLCDITIQPCSPKSTVEQVALWAISNKGDVLCRLGVTSLTPGGSSWLHVGSDQPFKSISIGAVHQVWAIAKDGSAFYRGSVSAQNTAGDCWYHIPSPAGQKLKQVSVGRTSVYTVDENENLWYRHGVTPSYPQGSSWEHISKNVRKVSVGPLDQVWIIADKVQGSHSLSCGTVCRRLGVLPMEPKGHSWDYGIGGGWDHVTVRGNAMEAPRIIMPPLTDHSIKHSAPRSTLDRDPTGS</sequence>
<dbReference type="SMART" id="SM00233">
    <property type="entry name" value="PH"/>
    <property type="match status" value="1"/>
</dbReference>